<evidence type="ECO:0000259" key="2">
    <source>
        <dbReference type="Pfam" id="PF03281"/>
    </source>
</evidence>
<dbReference type="OrthoDB" id="5949259at2759"/>
<comment type="cofactor">
    <cofactor evidence="1">
        <name>Mg(2+)</name>
        <dbReference type="ChEBI" id="CHEBI:18420"/>
    </cofactor>
</comment>
<evidence type="ECO:0000313" key="4">
    <source>
        <dbReference type="Proteomes" id="UP000594262"/>
    </source>
</evidence>
<protein>
    <recommendedName>
        <fullName evidence="2">Mab-21-like nucleotidyltransferase domain-containing protein</fullName>
    </recommendedName>
</protein>
<dbReference type="InterPro" id="IPR046903">
    <property type="entry name" value="Mab-21-like_nuc_Trfase"/>
</dbReference>
<dbReference type="Gene3D" id="3.30.460.90">
    <property type="match status" value="1"/>
</dbReference>
<dbReference type="PANTHER" id="PTHR10656:SF69">
    <property type="entry name" value="MAB-21-LIKE HHH_H2TH-LIKE DOMAIN-CONTAINING PROTEIN"/>
    <property type="match status" value="1"/>
</dbReference>
<feature type="domain" description="Mab-21-like nucleotidyltransferase" evidence="2">
    <location>
        <begin position="174"/>
        <end position="300"/>
    </location>
</feature>
<keyword evidence="4" id="KW-1185">Reference proteome</keyword>
<dbReference type="Gene3D" id="1.10.1410.40">
    <property type="match status" value="1"/>
</dbReference>
<dbReference type="Proteomes" id="UP000594262">
    <property type="component" value="Unplaced"/>
</dbReference>
<reference evidence="3" key="1">
    <citation type="submission" date="2021-01" db="UniProtKB">
        <authorList>
            <consortium name="EnsemblMetazoa"/>
        </authorList>
    </citation>
    <scope>IDENTIFICATION</scope>
</reference>
<organism evidence="3 4">
    <name type="scientific">Clytia hemisphaerica</name>
    <dbReference type="NCBI Taxonomy" id="252671"/>
    <lineage>
        <taxon>Eukaryota</taxon>
        <taxon>Metazoa</taxon>
        <taxon>Cnidaria</taxon>
        <taxon>Hydrozoa</taxon>
        <taxon>Hydroidolina</taxon>
        <taxon>Leptothecata</taxon>
        <taxon>Obeliida</taxon>
        <taxon>Clytiidae</taxon>
        <taxon>Clytia</taxon>
    </lineage>
</organism>
<dbReference type="Pfam" id="PF03281">
    <property type="entry name" value="Mab-21"/>
    <property type="match status" value="1"/>
</dbReference>
<evidence type="ECO:0000256" key="1">
    <source>
        <dbReference type="ARBA" id="ARBA00001946"/>
    </source>
</evidence>
<dbReference type="PANTHER" id="PTHR10656">
    <property type="entry name" value="CELL FATE DETERMINING PROTEIN MAB21-RELATED"/>
    <property type="match status" value="1"/>
</dbReference>
<proteinExistence type="predicted"/>
<name>A0A7M6DNU0_9CNID</name>
<sequence length="387" mass="45394">KNLRMCCLYCIMWIVCSPCIAWFMKRFGFPIMKEERRRTKQHDLSLSEIIEETQQAIPTREEMSEIDDEYLNEVVRPLVCLLQKNMDFEELDIFLSGSTAERFCVPMANKTVPDSVLFQECHPLFSDMDYMITPRTLCASFTEDDQRFYVETNKNEPDMRMPYVLIYDNEHVAYLNAKGVKLQIKSSVDSKFRNTKYLNLLKCKHHIEGQSEVTGPAIKIGGGLKFDYKFYVDITFALKCVQWPEHLSDWTLRSKKWPTVEDVERISGYGCHFVPKSSNNKLTQPQTYNWRISFSKAEVELSKLIPENARACFLCIKIILKDYISSIEQYVNGYGLKTILYFSLEKSGPEFWVENDIEVCFKEVIDPYNISLSFFWSNFHFLVKTQI</sequence>
<dbReference type="EnsemblMetazoa" id="CLYHEMT018819.1">
    <property type="protein sequence ID" value="CLYHEMP018819.1"/>
    <property type="gene ID" value="CLYHEMG018819"/>
</dbReference>
<evidence type="ECO:0000313" key="3">
    <source>
        <dbReference type="EnsemblMetazoa" id="CLYHEMP018819.1"/>
    </source>
</evidence>
<accession>A0A7M6DNU0</accession>
<dbReference type="AlphaFoldDB" id="A0A7M6DNU0"/>